<reference evidence="1" key="1">
    <citation type="submission" date="2022-09" db="EMBL/GenBank/DDBJ databases">
        <title>A Global Phylogenomic Analysis of the Shiitake Genus Lentinula.</title>
        <authorList>
            <consortium name="DOE Joint Genome Institute"/>
            <person name="Sierra-Patev S."/>
            <person name="Min B."/>
            <person name="Naranjo-Ortiz M."/>
            <person name="Looney B."/>
            <person name="Konkel Z."/>
            <person name="Slot J.C."/>
            <person name="Sakamoto Y."/>
            <person name="Steenwyk J.L."/>
            <person name="Rokas A."/>
            <person name="Carro J."/>
            <person name="Camarero S."/>
            <person name="Ferreira P."/>
            <person name="Molpeceres G."/>
            <person name="Ruiz-Duenas F.J."/>
            <person name="Serrano A."/>
            <person name="Henrissat B."/>
            <person name="Drula E."/>
            <person name="Hughes K.W."/>
            <person name="Mata J.L."/>
            <person name="Ishikawa N.K."/>
            <person name="Vargas-Isla R."/>
            <person name="Ushijima S."/>
            <person name="Smith C.A."/>
            <person name="Ahrendt S."/>
            <person name="Andreopoulos W."/>
            <person name="He G."/>
            <person name="Labutti K."/>
            <person name="Lipzen A."/>
            <person name="Ng V."/>
            <person name="Riley R."/>
            <person name="Sandor L."/>
            <person name="Barry K."/>
            <person name="Martinez A.T."/>
            <person name="Xiao Y."/>
            <person name="Gibbons J.G."/>
            <person name="Terashima K."/>
            <person name="Grigoriev I.V."/>
            <person name="Hibbett D.S."/>
        </authorList>
    </citation>
    <scope>NUCLEOTIDE SEQUENCE</scope>
    <source>
        <strain evidence="1">TMI1499</strain>
    </source>
</reference>
<keyword evidence="2" id="KW-1185">Reference proteome</keyword>
<proteinExistence type="predicted"/>
<sequence length="236" mass="26586">MSATQVLGFSFQFHNNLTIVEKILTFNSKVGNMYTPGLFGGWSLGHLPSQVMLYSPVLINRDSPILVNRDKILKDIIQLLKGQILQTSAETFASTSPDKRTTLISISLGKVTEPCVVTDSNNIAMLYFLPKLLTHNKQRQFFNSTSFISEKLHASVVPDHKKPVWQVNEIYFTPVKRPMVASGCLNFFPSWLAQGHHPPEDPLVTSFTLSQGNKDSMLEWLQQIDKLQILSNILIK</sequence>
<comment type="caution">
    <text evidence="1">The sequence shown here is derived from an EMBL/GenBank/DDBJ whole genome shotgun (WGS) entry which is preliminary data.</text>
</comment>
<accession>A0ACC1TJ22</accession>
<organism evidence="1 2">
    <name type="scientific">Lentinula aff. lateritia</name>
    <dbReference type="NCBI Taxonomy" id="2804960"/>
    <lineage>
        <taxon>Eukaryota</taxon>
        <taxon>Fungi</taxon>
        <taxon>Dikarya</taxon>
        <taxon>Basidiomycota</taxon>
        <taxon>Agaricomycotina</taxon>
        <taxon>Agaricomycetes</taxon>
        <taxon>Agaricomycetidae</taxon>
        <taxon>Agaricales</taxon>
        <taxon>Marasmiineae</taxon>
        <taxon>Omphalotaceae</taxon>
        <taxon>Lentinula</taxon>
    </lineage>
</organism>
<dbReference type="EMBL" id="MU795815">
    <property type="protein sequence ID" value="KAJ3804774.1"/>
    <property type="molecule type" value="Genomic_DNA"/>
</dbReference>
<evidence type="ECO:0000313" key="1">
    <source>
        <dbReference type="EMBL" id="KAJ3804774.1"/>
    </source>
</evidence>
<name>A0ACC1TJ22_9AGAR</name>
<gene>
    <name evidence="1" type="ORF">F5876DRAFT_70354</name>
</gene>
<protein>
    <submittedName>
        <fullName evidence="1">Uncharacterized protein</fullName>
    </submittedName>
</protein>
<dbReference type="Proteomes" id="UP001163835">
    <property type="component" value="Unassembled WGS sequence"/>
</dbReference>
<evidence type="ECO:0000313" key="2">
    <source>
        <dbReference type="Proteomes" id="UP001163835"/>
    </source>
</evidence>